<dbReference type="AlphaFoldDB" id="A0A8I0L2Z1"/>
<dbReference type="InterPro" id="IPR027396">
    <property type="entry name" value="DsrEFH-like"/>
</dbReference>
<dbReference type="Proteomes" id="UP000653002">
    <property type="component" value="Unassembled WGS sequence"/>
</dbReference>
<evidence type="ECO:0000313" key="2">
    <source>
        <dbReference type="Proteomes" id="UP000653002"/>
    </source>
</evidence>
<dbReference type="SUPFAM" id="SSF75169">
    <property type="entry name" value="DsrEFH-like"/>
    <property type="match status" value="1"/>
</dbReference>
<comment type="caution">
    <text evidence="1">The sequence shown here is derived from an EMBL/GenBank/DDBJ whole genome shotgun (WGS) entry which is preliminary data.</text>
</comment>
<dbReference type="GO" id="GO:0016740">
    <property type="term" value="F:transferase activity"/>
    <property type="evidence" value="ECO:0007669"/>
    <property type="project" value="UniProtKB-KW"/>
</dbReference>
<evidence type="ECO:0000313" key="1">
    <source>
        <dbReference type="EMBL" id="MBD4335964.1"/>
    </source>
</evidence>
<dbReference type="EMBL" id="JAABFR010000548">
    <property type="protein sequence ID" value="MBD4335964.1"/>
    <property type="molecule type" value="Genomic_DNA"/>
</dbReference>
<keyword evidence="1" id="KW-0808">Transferase</keyword>
<feature type="non-terminal residue" evidence="1">
    <location>
        <position position="1"/>
    </location>
</feature>
<reference evidence="1" key="1">
    <citation type="submission" date="2020-01" db="EMBL/GenBank/DDBJ databases">
        <authorList>
            <person name="Richard D."/>
        </authorList>
    </citation>
    <scope>NUCLEOTIDE SEQUENCE</scope>
    <source>
        <strain evidence="1">JP541</strain>
    </source>
</reference>
<gene>
    <name evidence="1" type="ORF">GUH15_07815</name>
</gene>
<protein>
    <submittedName>
        <fullName evidence="1">Sulfurtransferase-like selenium metabolism protein YedF</fullName>
    </submittedName>
</protein>
<proteinExistence type="predicted"/>
<organism evidence="1 2">
    <name type="scientific">Xanthomonas citri pv. citri</name>
    <dbReference type="NCBI Taxonomy" id="611301"/>
    <lineage>
        <taxon>Bacteria</taxon>
        <taxon>Pseudomonadati</taxon>
        <taxon>Pseudomonadota</taxon>
        <taxon>Gammaproteobacteria</taxon>
        <taxon>Lysobacterales</taxon>
        <taxon>Lysobacteraceae</taxon>
        <taxon>Xanthomonas</taxon>
    </lineage>
</organism>
<name>A0A8I0L2Z1_XANCI</name>
<accession>A0A8I0L2Z1</accession>
<sequence length="49" mass="5089">ALEAEGVEILTCGTCLNFYGLTEKLAVGGVTNMYVIAEKMLGAGNVVKP</sequence>